<dbReference type="GO" id="GO:0009279">
    <property type="term" value="C:cell outer membrane"/>
    <property type="evidence" value="ECO:0007669"/>
    <property type="project" value="UniProtKB-SubCell"/>
</dbReference>
<gene>
    <name evidence="6" type="ORF">GCM10010960_19110</name>
</gene>
<evidence type="ECO:0000256" key="5">
    <source>
        <dbReference type="ARBA" id="ARBA00023237"/>
    </source>
</evidence>
<protein>
    <recommendedName>
        <fullName evidence="8">TolC family protein</fullName>
    </recommendedName>
</protein>
<dbReference type="RefSeq" id="WP_188450172.1">
    <property type="nucleotide sequence ID" value="NZ_BMFO01000004.1"/>
</dbReference>
<sequence length="433" mass="47524">MSVFPHFRFPGIEVMLGMCLLAFASYSKANVAPVLTTTAPAPIKQALQSAWNNHPNSRITESQLAAARARADAASRPLYNPELELVSDKEGTDRASSAELSMAIDISGKRRARRDAGAAQLQFDEAQAQLRRRDFAVNWLTAWSSLQGAQQAVQVGNKRLDLMIRFADLAEKQFKVGDISSLERDLALLARDEAQSEQANLLADLAEQEESFRNVGGQPDHSSMNLMSANNLPSINTEHAIKLESLPEWQLVNANALAAQRLIAVAKKDRIADPTLGFTSGRIDYGNVTDNIVGIKLSIPLYVRNSYRAEVVAAQADSDAANIDVERVNTELQSRATRARTTYAAMQKAAQLWRSSKGTSVESRSELLEKLWRAGEISTADYLLQLKQTLDTALAGAELESRLWRSSTEYLSATGQLESWLGLDTPFNGDTSK</sequence>
<reference evidence="6" key="1">
    <citation type="journal article" date="2014" name="Int. J. Syst. Evol. Microbiol.">
        <title>Complete genome sequence of Corynebacterium casei LMG S-19264T (=DSM 44701T), isolated from a smear-ripened cheese.</title>
        <authorList>
            <consortium name="US DOE Joint Genome Institute (JGI-PGF)"/>
            <person name="Walter F."/>
            <person name="Albersmeier A."/>
            <person name="Kalinowski J."/>
            <person name="Ruckert C."/>
        </authorList>
    </citation>
    <scope>NUCLEOTIDE SEQUENCE</scope>
    <source>
        <strain evidence="6">CGMCC 1.12726</strain>
    </source>
</reference>
<comment type="subcellular location">
    <subcellularLocation>
        <location evidence="1">Cell outer membrane</location>
    </subcellularLocation>
</comment>
<keyword evidence="4" id="KW-0472">Membrane</keyword>
<dbReference type="GO" id="GO:0015562">
    <property type="term" value="F:efflux transmembrane transporter activity"/>
    <property type="evidence" value="ECO:0007669"/>
    <property type="project" value="InterPro"/>
</dbReference>
<evidence type="ECO:0008006" key="8">
    <source>
        <dbReference type="Google" id="ProtNLM"/>
    </source>
</evidence>
<dbReference type="SUPFAM" id="SSF56954">
    <property type="entry name" value="Outer membrane efflux proteins (OEP)"/>
    <property type="match status" value="1"/>
</dbReference>
<evidence type="ECO:0000256" key="4">
    <source>
        <dbReference type="ARBA" id="ARBA00023136"/>
    </source>
</evidence>
<keyword evidence="7" id="KW-1185">Reference proteome</keyword>
<evidence type="ECO:0000256" key="2">
    <source>
        <dbReference type="ARBA" id="ARBA00022452"/>
    </source>
</evidence>
<comment type="caution">
    <text evidence="6">The sequence shown here is derived from an EMBL/GenBank/DDBJ whole genome shotgun (WGS) entry which is preliminary data.</text>
</comment>
<dbReference type="Proteomes" id="UP000632858">
    <property type="component" value="Unassembled WGS sequence"/>
</dbReference>
<accession>A0A917FS41</accession>
<reference evidence="6" key="2">
    <citation type="submission" date="2020-09" db="EMBL/GenBank/DDBJ databases">
        <authorList>
            <person name="Sun Q."/>
            <person name="Zhou Y."/>
        </authorList>
    </citation>
    <scope>NUCLEOTIDE SEQUENCE</scope>
    <source>
        <strain evidence="6">CGMCC 1.12726</strain>
    </source>
</reference>
<evidence type="ECO:0000256" key="3">
    <source>
        <dbReference type="ARBA" id="ARBA00022692"/>
    </source>
</evidence>
<keyword evidence="2" id="KW-1134">Transmembrane beta strand</keyword>
<keyword evidence="5" id="KW-0998">Cell outer membrane</keyword>
<organism evidence="6 7">
    <name type="scientific">Arenimonas maotaiensis</name>
    <dbReference type="NCBI Taxonomy" id="1446479"/>
    <lineage>
        <taxon>Bacteria</taxon>
        <taxon>Pseudomonadati</taxon>
        <taxon>Pseudomonadota</taxon>
        <taxon>Gammaproteobacteria</taxon>
        <taxon>Lysobacterales</taxon>
        <taxon>Lysobacteraceae</taxon>
        <taxon>Arenimonas</taxon>
    </lineage>
</organism>
<evidence type="ECO:0000313" key="7">
    <source>
        <dbReference type="Proteomes" id="UP000632858"/>
    </source>
</evidence>
<dbReference type="PANTHER" id="PTHR30026">
    <property type="entry name" value="OUTER MEMBRANE PROTEIN TOLC"/>
    <property type="match status" value="1"/>
</dbReference>
<dbReference type="AlphaFoldDB" id="A0A917FS41"/>
<dbReference type="InterPro" id="IPR051906">
    <property type="entry name" value="TolC-like"/>
</dbReference>
<proteinExistence type="predicted"/>
<dbReference type="Gene3D" id="1.20.1600.10">
    <property type="entry name" value="Outer membrane efflux proteins (OEP)"/>
    <property type="match status" value="1"/>
</dbReference>
<name>A0A917FS41_9GAMM</name>
<dbReference type="GO" id="GO:1990281">
    <property type="term" value="C:efflux pump complex"/>
    <property type="evidence" value="ECO:0007669"/>
    <property type="project" value="TreeGrafter"/>
</dbReference>
<dbReference type="PANTHER" id="PTHR30026:SF20">
    <property type="entry name" value="OUTER MEMBRANE PROTEIN TOLC"/>
    <property type="match status" value="1"/>
</dbReference>
<dbReference type="EMBL" id="BMFO01000004">
    <property type="protein sequence ID" value="GGF97591.1"/>
    <property type="molecule type" value="Genomic_DNA"/>
</dbReference>
<evidence type="ECO:0000256" key="1">
    <source>
        <dbReference type="ARBA" id="ARBA00004442"/>
    </source>
</evidence>
<dbReference type="GO" id="GO:0015288">
    <property type="term" value="F:porin activity"/>
    <property type="evidence" value="ECO:0007669"/>
    <property type="project" value="TreeGrafter"/>
</dbReference>
<evidence type="ECO:0000313" key="6">
    <source>
        <dbReference type="EMBL" id="GGF97591.1"/>
    </source>
</evidence>
<keyword evidence="3" id="KW-0812">Transmembrane</keyword>